<evidence type="ECO:0000313" key="2">
    <source>
        <dbReference type="WBParaSite" id="nRc.2.0.1.t06905-RA"/>
    </source>
</evidence>
<sequence>MDKASKANQVRSFLTKVMLVPTEQVEKMTFQWIGIFPNKIEGSPPQVKIIFATSIHKDLVSSNAKKLTGFLKPICPLAIVSMGVRKQMH</sequence>
<organism evidence="1 2">
    <name type="scientific">Romanomermis culicivorax</name>
    <name type="common">Nematode worm</name>
    <dbReference type="NCBI Taxonomy" id="13658"/>
    <lineage>
        <taxon>Eukaryota</taxon>
        <taxon>Metazoa</taxon>
        <taxon>Ecdysozoa</taxon>
        <taxon>Nematoda</taxon>
        <taxon>Enoplea</taxon>
        <taxon>Dorylaimia</taxon>
        <taxon>Mermithida</taxon>
        <taxon>Mermithoidea</taxon>
        <taxon>Mermithidae</taxon>
        <taxon>Romanomermis</taxon>
    </lineage>
</organism>
<proteinExistence type="predicted"/>
<dbReference type="WBParaSite" id="nRc.2.0.1.t06905-RA">
    <property type="protein sequence ID" value="nRc.2.0.1.t06905-RA"/>
    <property type="gene ID" value="nRc.2.0.1.g06905"/>
</dbReference>
<accession>A0A915HYD7</accession>
<keyword evidence="1" id="KW-1185">Reference proteome</keyword>
<protein>
    <submittedName>
        <fullName evidence="2">Uncharacterized protein</fullName>
    </submittedName>
</protein>
<name>A0A915HYD7_ROMCU</name>
<dbReference type="Proteomes" id="UP000887565">
    <property type="component" value="Unplaced"/>
</dbReference>
<reference evidence="2" key="1">
    <citation type="submission" date="2022-11" db="UniProtKB">
        <authorList>
            <consortium name="WormBaseParasite"/>
        </authorList>
    </citation>
    <scope>IDENTIFICATION</scope>
</reference>
<dbReference type="AlphaFoldDB" id="A0A915HYD7"/>
<evidence type="ECO:0000313" key="1">
    <source>
        <dbReference type="Proteomes" id="UP000887565"/>
    </source>
</evidence>